<keyword evidence="3" id="KW-1185">Reference proteome</keyword>
<dbReference type="AlphaFoldDB" id="A0A8J8BBQ3"/>
<dbReference type="EMBL" id="JAGSXH010000025">
    <property type="protein sequence ID" value="MBS2963353.1"/>
    <property type="molecule type" value="Genomic_DNA"/>
</dbReference>
<dbReference type="InterPro" id="IPR028037">
    <property type="entry name" value="Antitoxin_Rv0909/MT0933"/>
</dbReference>
<evidence type="ECO:0000313" key="3">
    <source>
        <dbReference type="Proteomes" id="UP000677913"/>
    </source>
</evidence>
<evidence type="ECO:0000313" key="2">
    <source>
        <dbReference type="EMBL" id="MBS2963353.1"/>
    </source>
</evidence>
<comment type="caution">
    <text evidence="2">The sequence shown here is derived from an EMBL/GenBank/DDBJ whole genome shotgun (WGS) entry which is preliminary data.</text>
</comment>
<gene>
    <name evidence="2" type="ORF">KGA66_09875</name>
</gene>
<dbReference type="Pfam" id="PF14013">
    <property type="entry name" value="MT0933_antitox"/>
    <property type="match status" value="1"/>
</dbReference>
<protein>
    <submittedName>
        <fullName evidence="2">Antitoxin</fullName>
    </submittedName>
</protein>
<dbReference type="RefSeq" id="WP_211466976.1">
    <property type="nucleotide sequence ID" value="NZ_JAGSXH010000025.1"/>
</dbReference>
<reference evidence="2" key="1">
    <citation type="submission" date="2021-04" db="EMBL/GenBank/DDBJ databases">
        <title>Genome based classification of Actinospica acidithermotolerans sp. nov., an actinobacterium isolated from an Indonesian hot spring.</title>
        <authorList>
            <person name="Kusuma A.B."/>
            <person name="Putra K.E."/>
            <person name="Nafisah S."/>
            <person name="Loh J."/>
            <person name="Nouioui I."/>
            <person name="Goodfellow M."/>
        </authorList>
    </citation>
    <scope>NUCLEOTIDE SEQUENCE</scope>
    <source>
        <strain evidence="2">DSM 45618</strain>
    </source>
</reference>
<feature type="compositionally biased region" description="Low complexity" evidence="1">
    <location>
        <begin position="62"/>
        <end position="84"/>
    </location>
</feature>
<feature type="region of interest" description="Disordered" evidence="1">
    <location>
        <begin position="1"/>
        <end position="84"/>
    </location>
</feature>
<dbReference type="Proteomes" id="UP000677913">
    <property type="component" value="Unassembled WGS sequence"/>
</dbReference>
<feature type="compositionally biased region" description="Basic and acidic residues" evidence="1">
    <location>
        <begin position="1"/>
        <end position="21"/>
    </location>
</feature>
<proteinExistence type="predicted"/>
<accession>A0A8J8BBQ3</accession>
<organism evidence="2 3">
    <name type="scientific">Actinocrinis puniceicyclus</name>
    <dbReference type="NCBI Taxonomy" id="977794"/>
    <lineage>
        <taxon>Bacteria</taxon>
        <taxon>Bacillati</taxon>
        <taxon>Actinomycetota</taxon>
        <taxon>Actinomycetes</taxon>
        <taxon>Catenulisporales</taxon>
        <taxon>Actinospicaceae</taxon>
        <taxon>Actinocrinis</taxon>
    </lineage>
</organism>
<feature type="compositionally biased region" description="Basic and acidic residues" evidence="1">
    <location>
        <begin position="31"/>
        <end position="43"/>
    </location>
</feature>
<evidence type="ECO:0000256" key="1">
    <source>
        <dbReference type="SAM" id="MobiDB-lite"/>
    </source>
</evidence>
<sequence length="84" mass="9521">MSQWSEEMRKAEQLAKEHPEQAKQALQKGEQFAEQRTDHRFDQQIDAAGRQAEQRFGGGQDPGQAQSGQQDQGAQPEQGQQQDR</sequence>
<name>A0A8J8BBQ3_9ACTN</name>